<organism evidence="7 8">
    <name type="scientific">Microdochium bolleyi</name>
    <dbReference type="NCBI Taxonomy" id="196109"/>
    <lineage>
        <taxon>Eukaryota</taxon>
        <taxon>Fungi</taxon>
        <taxon>Dikarya</taxon>
        <taxon>Ascomycota</taxon>
        <taxon>Pezizomycotina</taxon>
        <taxon>Sordariomycetes</taxon>
        <taxon>Xylariomycetidae</taxon>
        <taxon>Xylariales</taxon>
        <taxon>Microdochiaceae</taxon>
        <taxon>Microdochium</taxon>
    </lineage>
</organism>
<feature type="region of interest" description="Disordered" evidence="5">
    <location>
        <begin position="277"/>
        <end position="305"/>
    </location>
</feature>
<evidence type="ECO:0000256" key="2">
    <source>
        <dbReference type="ARBA" id="ARBA00022692"/>
    </source>
</evidence>
<dbReference type="PANTHER" id="PTHR23507">
    <property type="entry name" value="ZGC:174356"/>
    <property type="match status" value="1"/>
</dbReference>
<keyword evidence="2 6" id="KW-0812">Transmembrane</keyword>
<feature type="transmembrane region" description="Helical" evidence="6">
    <location>
        <begin position="552"/>
        <end position="571"/>
    </location>
</feature>
<dbReference type="InterPro" id="IPR011701">
    <property type="entry name" value="MFS"/>
</dbReference>
<protein>
    <submittedName>
        <fullName evidence="7">Major facilitator superfamily domain-containing protein</fullName>
    </submittedName>
</protein>
<evidence type="ECO:0000256" key="5">
    <source>
        <dbReference type="SAM" id="MobiDB-lite"/>
    </source>
</evidence>
<feature type="transmembrane region" description="Helical" evidence="6">
    <location>
        <begin position="154"/>
        <end position="175"/>
    </location>
</feature>
<dbReference type="OrthoDB" id="3026777at2759"/>
<name>A0A136J2T2_9PEZI</name>
<feature type="transmembrane region" description="Helical" evidence="6">
    <location>
        <begin position="516"/>
        <end position="540"/>
    </location>
</feature>
<dbReference type="SUPFAM" id="SSF103473">
    <property type="entry name" value="MFS general substrate transporter"/>
    <property type="match status" value="2"/>
</dbReference>
<keyword evidence="3 6" id="KW-1133">Transmembrane helix</keyword>
<dbReference type="GO" id="GO:0016020">
    <property type="term" value="C:membrane"/>
    <property type="evidence" value="ECO:0007669"/>
    <property type="project" value="UniProtKB-SubCell"/>
</dbReference>
<evidence type="ECO:0000256" key="1">
    <source>
        <dbReference type="ARBA" id="ARBA00004141"/>
    </source>
</evidence>
<evidence type="ECO:0000256" key="6">
    <source>
        <dbReference type="SAM" id="Phobius"/>
    </source>
</evidence>
<feature type="region of interest" description="Disordered" evidence="5">
    <location>
        <begin position="578"/>
        <end position="605"/>
    </location>
</feature>
<dbReference type="InParanoid" id="A0A136J2T2"/>
<evidence type="ECO:0000256" key="4">
    <source>
        <dbReference type="ARBA" id="ARBA00023136"/>
    </source>
</evidence>
<dbReference type="Gene3D" id="1.20.1250.20">
    <property type="entry name" value="MFS general substrate transporter like domains"/>
    <property type="match status" value="2"/>
</dbReference>
<feature type="compositionally biased region" description="Basic and acidic residues" evidence="5">
    <location>
        <begin position="40"/>
        <end position="51"/>
    </location>
</feature>
<feature type="region of interest" description="Disordered" evidence="5">
    <location>
        <begin position="1"/>
        <end position="61"/>
    </location>
</feature>
<feature type="transmembrane region" description="Helical" evidence="6">
    <location>
        <begin position="377"/>
        <end position="395"/>
    </location>
</feature>
<dbReference type="AlphaFoldDB" id="A0A136J2T2"/>
<evidence type="ECO:0000313" key="8">
    <source>
        <dbReference type="Proteomes" id="UP000070501"/>
    </source>
</evidence>
<proteinExistence type="predicted"/>
<dbReference type="Proteomes" id="UP000070501">
    <property type="component" value="Unassembled WGS sequence"/>
</dbReference>
<feature type="transmembrane region" description="Helical" evidence="6">
    <location>
        <begin position="336"/>
        <end position="357"/>
    </location>
</feature>
<comment type="subcellular location">
    <subcellularLocation>
        <location evidence="1">Membrane</location>
        <topology evidence="1">Multi-pass membrane protein</topology>
    </subcellularLocation>
</comment>
<feature type="transmembrane region" description="Helical" evidence="6">
    <location>
        <begin position="463"/>
        <end position="496"/>
    </location>
</feature>
<reference evidence="8" key="1">
    <citation type="submission" date="2016-02" db="EMBL/GenBank/DDBJ databases">
        <title>Draft genome sequence of Microdochium bolleyi, a fungal endophyte of beachgrass.</title>
        <authorList>
            <consortium name="DOE Joint Genome Institute"/>
            <person name="David A.S."/>
            <person name="May G."/>
            <person name="Haridas S."/>
            <person name="Lim J."/>
            <person name="Wang M."/>
            <person name="Labutti K."/>
            <person name="Lipzen A."/>
            <person name="Barry K."/>
            <person name="Grigoriev I.V."/>
        </authorList>
    </citation>
    <scope>NUCLEOTIDE SEQUENCE [LARGE SCALE GENOMIC DNA]</scope>
    <source>
        <strain evidence="8">J235TASD1</strain>
    </source>
</reference>
<dbReference type="EMBL" id="KQ964250">
    <property type="protein sequence ID" value="KXJ91389.1"/>
    <property type="molecule type" value="Genomic_DNA"/>
</dbReference>
<keyword evidence="8" id="KW-1185">Reference proteome</keyword>
<evidence type="ECO:0000313" key="7">
    <source>
        <dbReference type="EMBL" id="KXJ91389.1"/>
    </source>
</evidence>
<feature type="transmembrane region" description="Helical" evidence="6">
    <location>
        <begin position="181"/>
        <end position="208"/>
    </location>
</feature>
<gene>
    <name evidence="7" type="ORF">Micbo1qcDRAFT_233898</name>
</gene>
<feature type="transmembrane region" description="Helical" evidence="6">
    <location>
        <begin position="220"/>
        <end position="238"/>
    </location>
</feature>
<dbReference type="Pfam" id="PF07690">
    <property type="entry name" value="MFS_1"/>
    <property type="match status" value="1"/>
</dbReference>
<feature type="transmembrane region" description="Helical" evidence="6">
    <location>
        <begin position="250"/>
        <end position="270"/>
    </location>
</feature>
<keyword evidence="4 6" id="KW-0472">Membrane</keyword>
<dbReference type="GO" id="GO:0022857">
    <property type="term" value="F:transmembrane transporter activity"/>
    <property type="evidence" value="ECO:0007669"/>
    <property type="project" value="InterPro"/>
</dbReference>
<feature type="compositionally biased region" description="Polar residues" evidence="5">
    <location>
        <begin position="285"/>
        <end position="294"/>
    </location>
</feature>
<sequence>MQPENAVRHAAGGETEPLLGGARGRAGTEQRQPPPSPAPIEDHPGSYHRADSATSETNPGGRGTVNLLSAIMFVTTGSAGFFLLPHTRILEDILCHDYYGIAEAPIDELLCKVDPVQSQLTAIVGLKEGLEALVSLFAALPWGIAADRIGRRPVFALTLAGLILNSVWVTAVFWFHPILPVRLMLFGSASPLLGGGGAVLIGVLFSMVTDVTTEADRSLCFLRVHVASMCGFLLSPTLSSLMMERTGTPWYNILVGCGLLCLGASAIFFVPETLHQSKEPPSPTSPADSVTIDAQNPPEEDDDKPLAAGGRLLQHVLSQARQRLADSLAILRARSLILLLLVCLAYMPVLNSTVSLMTPFMSRRYGITIARTGYVQTAYGVMQIVQSLVVLPWIMRRIAVVPREEEVGSRDRHNNNTNNTAGGDVAAIASPCKHQRTYTSSSSWLPSFRSNPHRDLVLAKLSFLLLLLGSVTLALAPTLAIFILGLALLALGTGYASLTRSLMALYVPDPAHTSRLFSVTGMVETLGGVYASPLLSALFALGMRLGGGWIGLPWLGVAGFMALCIALLMAIRLPGDEGSGGHEDDETGGGGGGEQHGRRSGESLL</sequence>
<dbReference type="PANTHER" id="PTHR23507:SF1">
    <property type="entry name" value="FI18259P1-RELATED"/>
    <property type="match status" value="1"/>
</dbReference>
<evidence type="ECO:0000256" key="3">
    <source>
        <dbReference type="ARBA" id="ARBA00022989"/>
    </source>
</evidence>
<feature type="compositionally biased region" description="Basic and acidic residues" evidence="5">
    <location>
        <begin position="595"/>
        <end position="605"/>
    </location>
</feature>
<dbReference type="InterPro" id="IPR036259">
    <property type="entry name" value="MFS_trans_sf"/>
</dbReference>
<accession>A0A136J2T2</accession>